<dbReference type="AlphaFoldDB" id="A0A645GJK1"/>
<gene>
    <name evidence="1" type="ORF">SDC9_173484</name>
</gene>
<evidence type="ECO:0000313" key="1">
    <source>
        <dbReference type="EMBL" id="MPN26062.1"/>
    </source>
</evidence>
<proteinExistence type="predicted"/>
<dbReference type="EMBL" id="VSSQ01075470">
    <property type="protein sequence ID" value="MPN26062.1"/>
    <property type="molecule type" value="Genomic_DNA"/>
</dbReference>
<reference evidence="1" key="1">
    <citation type="submission" date="2019-08" db="EMBL/GenBank/DDBJ databases">
        <authorList>
            <person name="Kucharzyk K."/>
            <person name="Murdoch R.W."/>
            <person name="Higgins S."/>
            <person name="Loffler F."/>
        </authorList>
    </citation>
    <scope>NUCLEOTIDE SEQUENCE</scope>
</reference>
<accession>A0A645GJK1</accession>
<sequence length="162" mass="18413">MIDKNTGQAVTDCPVYQHCRHGGIHPAGKRTKHPALAANTLANLFYRALYKPGTCPVACATAHVIQKCMQQLGTKHSVLYFRVKLHPVQFFRFVFHRRDRASVAGGRHLKARRYRVNLVAMSHPADTIFYNTAHQATGRFHLYTAIFTRHRGNDFTAQQCCH</sequence>
<name>A0A645GJK1_9ZZZZ</name>
<organism evidence="1">
    <name type="scientific">bioreactor metagenome</name>
    <dbReference type="NCBI Taxonomy" id="1076179"/>
    <lineage>
        <taxon>unclassified sequences</taxon>
        <taxon>metagenomes</taxon>
        <taxon>ecological metagenomes</taxon>
    </lineage>
</organism>
<comment type="caution">
    <text evidence="1">The sequence shown here is derived from an EMBL/GenBank/DDBJ whole genome shotgun (WGS) entry which is preliminary data.</text>
</comment>
<protein>
    <submittedName>
        <fullName evidence="1">Uncharacterized protein</fullName>
    </submittedName>
</protein>